<feature type="region of interest" description="Disordered" evidence="1">
    <location>
        <begin position="51"/>
        <end position="72"/>
    </location>
</feature>
<dbReference type="AlphaFoldDB" id="A0A933I9W4"/>
<protein>
    <submittedName>
        <fullName evidence="3">Zinc ribbon domain-containing protein</fullName>
    </submittedName>
</protein>
<feature type="domain" description="Putative regulatory protein FmdB zinc ribbon" evidence="2">
    <location>
        <begin position="1"/>
        <end position="41"/>
    </location>
</feature>
<organism evidence="3 4">
    <name type="scientific">candidate division TA06 bacterium</name>
    <dbReference type="NCBI Taxonomy" id="2250710"/>
    <lineage>
        <taxon>Bacteria</taxon>
        <taxon>Bacteria division TA06</taxon>
    </lineage>
</organism>
<accession>A0A933I9W4</accession>
<dbReference type="SMART" id="SM00834">
    <property type="entry name" value="CxxC_CXXC_SSSS"/>
    <property type="match status" value="1"/>
</dbReference>
<sequence length="72" mass="7877">MPIYEFECRQCQRKFDQLMRASDADPKCPECQSAAVEKLFSAFGCKSQSGFVSSSSKSGCHSCSSHNCGSCH</sequence>
<name>A0A933I9W4_UNCT6</name>
<evidence type="ECO:0000313" key="3">
    <source>
        <dbReference type="EMBL" id="MBI4726886.1"/>
    </source>
</evidence>
<gene>
    <name evidence="3" type="ORF">HY768_06645</name>
</gene>
<dbReference type="EMBL" id="JACQXR010000088">
    <property type="protein sequence ID" value="MBI4726886.1"/>
    <property type="molecule type" value="Genomic_DNA"/>
</dbReference>
<evidence type="ECO:0000259" key="2">
    <source>
        <dbReference type="SMART" id="SM00834"/>
    </source>
</evidence>
<reference evidence="3" key="1">
    <citation type="submission" date="2020-07" db="EMBL/GenBank/DDBJ databases">
        <title>Huge and variable diversity of episymbiotic CPR bacteria and DPANN archaea in groundwater ecosystems.</title>
        <authorList>
            <person name="He C.Y."/>
            <person name="Keren R."/>
            <person name="Whittaker M."/>
            <person name="Farag I.F."/>
            <person name="Doudna J."/>
            <person name="Cate J.H.D."/>
            <person name="Banfield J.F."/>
        </authorList>
    </citation>
    <scope>NUCLEOTIDE SEQUENCE</scope>
    <source>
        <strain evidence="3">NC_groundwater_1520_Pr4_B-0.1um_53_5</strain>
    </source>
</reference>
<dbReference type="Pfam" id="PF09723">
    <property type="entry name" value="Zn_ribbon_8"/>
    <property type="match status" value="1"/>
</dbReference>
<evidence type="ECO:0000256" key="1">
    <source>
        <dbReference type="SAM" id="MobiDB-lite"/>
    </source>
</evidence>
<dbReference type="Proteomes" id="UP000736328">
    <property type="component" value="Unassembled WGS sequence"/>
</dbReference>
<comment type="caution">
    <text evidence="3">The sequence shown here is derived from an EMBL/GenBank/DDBJ whole genome shotgun (WGS) entry which is preliminary data.</text>
</comment>
<evidence type="ECO:0000313" key="4">
    <source>
        <dbReference type="Proteomes" id="UP000736328"/>
    </source>
</evidence>
<dbReference type="InterPro" id="IPR013429">
    <property type="entry name" value="Regulatory_FmdB_Zinc_ribbon"/>
</dbReference>
<proteinExistence type="predicted"/>
<dbReference type="NCBIfam" id="TIGR02605">
    <property type="entry name" value="CxxC_CxxC_SSSS"/>
    <property type="match status" value="1"/>
</dbReference>